<dbReference type="KEGG" id="ipo:Ilyop_2894"/>
<dbReference type="Pfam" id="PF04610">
    <property type="entry name" value="TrbL"/>
    <property type="match status" value="1"/>
</dbReference>
<feature type="transmembrane region" description="Helical" evidence="5">
    <location>
        <begin position="29"/>
        <end position="47"/>
    </location>
</feature>
<feature type="transmembrane region" description="Helical" evidence="5">
    <location>
        <begin position="186"/>
        <end position="206"/>
    </location>
</feature>
<feature type="compositionally biased region" description="Polar residues" evidence="4">
    <location>
        <begin position="324"/>
        <end position="333"/>
    </location>
</feature>
<keyword evidence="3 5" id="KW-0472">Membrane</keyword>
<dbReference type="TCDB" id="3.A.7.4.2">
    <property type="family name" value="the type iv (conjugal dna-protein transfer or virb) secretory pathway (ivsp) family"/>
</dbReference>
<proteinExistence type="predicted"/>
<dbReference type="OrthoDB" id="9788052at2"/>
<evidence type="ECO:0000256" key="4">
    <source>
        <dbReference type="SAM" id="MobiDB-lite"/>
    </source>
</evidence>
<evidence type="ECO:0000313" key="7">
    <source>
        <dbReference type="Proteomes" id="UP000006875"/>
    </source>
</evidence>
<reference evidence="6 7" key="1">
    <citation type="journal article" date="2010" name="Stand. Genomic Sci.">
        <title>Complete genome sequence of Ilyobacter polytropus type strain (CuHbu1).</title>
        <authorList>
            <person name="Sikorski J."/>
            <person name="Chertkov O."/>
            <person name="Lapidus A."/>
            <person name="Nolan M."/>
            <person name="Lucas S."/>
            <person name="Del Rio T.G."/>
            <person name="Tice H."/>
            <person name="Cheng J.F."/>
            <person name="Tapia R."/>
            <person name="Han C."/>
            <person name="Goodwin L."/>
            <person name="Pitluck S."/>
            <person name="Liolios K."/>
            <person name="Ivanova N."/>
            <person name="Mavromatis K."/>
            <person name="Mikhailova N."/>
            <person name="Pati A."/>
            <person name="Chen A."/>
            <person name="Palaniappan K."/>
            <person name="Land M."/>
            <person name="Hauser L."/>
            <person name="Chang Y.J."/>
            <person name="Jeffries C.D."/>
            <person name="Brambilla E."/>
            <person name="Yasawong M."/>
            <person name="Rohde M."/>
            <person name="Pukall R."/>
            <person name="Spring S."/>
            <person name="Goker M."/>
            <person name="Woyke T."/>
            <person name="Bristow J."/>
            <person name="Eisen J.A."/>
            <person name="Markowitz V."/>
            <person name="Hugenholtz P."/>
            <person name="Kyrpides N.C."/>
            <person name="Klenk H.P."/>
        </authorList>
    </citation>
    <scope>NUCLEOTIDE SEQUENCE [LARGE SCALE GENOMIC DNA]</scope>
    <source>
        <strain evidence="7">ATCC 51220 / DSM 2926 / LMG 16218 / CuHBu1</strain>
        <plasmid evidence="7">pILYOP02</plasmid>
    </source>
</reference>
<sequence>MYSDTQILTKTLETLSEEFFSIPENLKETALWLLLTLTIIDFGLLIFKVDEINWIKTLCRKAFKIGFLYWIIDEYQYILTEIQGGFVKIGVNSTGFFDGELLRNPSNLLTEIFNITTPLYDNAALFTKTGLMYWVIILVMYFCAIAIAFQVFVVWLEFYALTGITIIFIPFAALDKTSFITEKAFSVILSMGIKIMTLALTLGASYKILSKISIPENMGLLPALHVLSIVMSIMYLIWRTPGLAASLLTGNPNLSSGDLAGFIKSGTNAGAAAIGGAAGAMVGSGKNFINFGLGVSGKESLGDISKGGRAHTAGQRVSKMMSGLSRSNNNITSPGGKENSELYQNSKKTD</sequence>
<feature type="transmembrane region" description="Helical" evidence="5">
    <location>
        <begin position="131"/>
        <end position="152"/>
    </location>
</feature>
<evidence type="ECO:0000313" key="6">
    <source>
        <dbReference type="EMBL" id="ADO84638.1"/>
    </source>
</evidence>
<accession>E3HE26</accession>
<evidence type="ECO:0000256" key="5">
    <source>
        <dbReference type="SAM" id="Phobius"/>
    </source>
</evidence>
<geneLocation type="plasmid" evidence="6 7">
    <name>pILYOP02</name>
</geneLocation>
<dbReference type="InterPro" id="IPR007688">
    <property type="entry name" value="Conjugal_tfr_TrbL/VirB6"/>
</dbReference>
<feature type="compositionally biased region" description="Polar residues" evidence="4">
    <location>
        <begin position="341"/>
        <end position="350"/>
    </location>
</feature>
<keyword evidence="6" id="KW-0614">Plasmid</keyword>
<dbReference type="AlphaFoldDB" id="E3HE26"/>
<dbReference type="RefSeq" id="WP_013389290.1">
    <property type="nucleotide sequence ID" value="NC_014634.1"/>
</dbReference>
<dbReference type="Proteomes" id="UP000006875">
    <property type="component" value="Plasmid pILYOP02"/>
</dbReference>
<gene>
    <name evidence="6" type="ordered locus">Ilyop_2894</name>
</gene>
<keyword evidence="2 5" id="KW-1133">Transmembrane helix</keyword>
<evidence type="ECO:0000256" key="1">
    <source>
        <dbReference type="ARBA" id="ARBA00022692"/>
    </source>
</evidence>
<feature type="region of interest" description="Disordered" evidence="4">
    <location>
        <begin position="304"/>
        <end position="350"/>
    </location>
</feature>
<dbReference type="EMBL" id="CP002283">
    <property type="protein sequence ID" value="ADO84638.1"/>
    <property type="molecule type" value="Genomic_DNA"/>
</dbReference>
<feature type="transmembrane region" description="Helical" evidence="5">
    <location>
        <begin position="158"/>
        <end position="174"/>
    </location>
</feature>
<keyword evidence="7" id="KW-1185">Reference proteome</keyword>
<evidence type="ECO:0000256" key="3">
    <source>
        <dbReference type="ARBA" id="ARBA00023136"/>
    </source>
</evidence>
<evidence type="ECO:0000256" key="2">
    <source>
        <dbReference type="ARBA" id="ARBA00022989"/>
    </source>
</evidence>
<dbReference type="eggNOG" id="COG3846">
    <property type="taxonomic scope" value="Bacteria"/>
</dbReference>
<name>E3HE26_ILYPC</name>
<organism evidence="6 7">
    <name type="scientific">Ilyobacter polytropus (strain ATCC 51220 / DSM 2926 / LMG 16218 / CuHBu1)</name>
    <dbReference type="NCBI Taxonomy" id="572544"/>
    <lineage>
        <taxon>Bacteria</taxon>
        <taxon>Fusobacteriati</taxon>
        <taxon>Fusobacteriota</taxon>
        <taxon>Fusobacteriia</taxon>
        <taxon>Fusobacteriales</taxon>
        <taxon>Fusobacteriaceae</taxon>
        <taxon>Ilyobacter</taxon>
    </lineage>
</organism>
<dbReference type="GO" id="GO:0030255">
    <property type="term" value="P:protein secretion by the type IV secretion system"/>
    <property type="evidence" value="ECO:0007669"/>
    <property type="project" value="InterPro"/>
</dbReference>
<dbReference type="HOGENOM" id="CLU_725233_0_0_0"/>
<feature type="transmembrane region" description="Helical" evidence="5">
    <location>
        <begin position="218"/>
        <end position="238"/>
    </location>
</feature>
<keyword evidence="1 5" id="KW-0812">Transmembrane</keyword>
<protein>
    <submittedName>
        <fullName evidence="6">P-type conjugative transfer protein TrbL</fullName>
    </submittedName>
</protein>